<dbReference type="Gene3D" id="2.30.40.10">
    <property type="entry name" value="Urease, subunit C, domain 1"/>
    <property type="match status" value="1"/>
</dbReference>
<dbReference type="PANTHER" id="PTHR11113:SF14">
    <property type="entry name" value="N-ACETYLGLUCOSAMINE-6-PHOSPHATE DEACETYLASE"/>
    <property type="match status" value="1"/>
</dbReference>
<feature type="binding site" evidence="12">
    <location>
        <position position="196"/>
    </location>
    <ligand>
        <name>Zn(2+)</name>
        <dbReference type="ChEBI" id="CHEBI:29105"/>
    </ligand>
</feature>
<feature type="binding site" evidence="12">
    <location>
        <position position="217"/>
    </location>
    <ligand>
        <name>Zn(2+)</name>
        <dbReference type="ChEBI" id="CHEBI:29105"/>
    </ligand>
</feature>
<accession>E3DNI6</accession>
<feature type="binding site" evidence="12">
    <location>
        <position position="130"/>
    </location>
    <ligand>
        <name>Zn(2+)</name>
        <dbReference type="ChEBI" id="CHEBI:29105"/>
    </ligand>
</feature>
<keyword evidence="4 12" id="KW-0479">Metal-binding</keyword>
<dbReference type="STRING" id="572479.Hprae_0368"/>
<feature type="binding site" evidence="11">
    <location>
        <begin position="308"/>
        <end position="310"/>
    </location>
    <ligand>
        <name>substrate</name>
    </ligand>
</feature>
<dbReference type="EMBL" id="CP002175">
    <property type="protein sequence ID" value="ADO76524.1"/>
    <property type="molecule type" value="Genomic_DNA"/>
</dbReference>
<comment type="catalytic activity">
    <reaction evidence="7">
        <text>N-acetyl-D-glucosamine 6-phosphate + H2O = D-glucosamine 6-phosphate + acetate</text>
        <dbReference type="Rhea" id="RHEA:22936"/>
        <dbReference type="ChEBI" id="CHEBI:15377"/>
        <dbReference type="ChEBI" id="CHEBI:30089"/>
        <dbReference type="ChEBI" id="CHEBI:57513"/>
        <dbReference type="ChEBI" id="CHEBI:58725"/>
        <dbReference type="EC" id="3.5.1.25"/>
    </reaction>
</comment>
<evidence type="ECO:0000259" key="13">
    <source>
        <dbReference type="Pfam" id="PF01979"/>
    </source>
</evidence>
<dbReference type="SUPFAM" id="SSF51338">
    <property type="entry name" value="Composite domain of metallo-dependent hydrolases"/>
    <property type="match status" value="1"/>
</dbReference>
<feature type="binding site" evidence="11">
    <location>
        <position position="141"/>
    </location>
    <ligand>
        <name>substrate</name>
    </ligand>
</feature>
<protein>
    <recommendedName>
        <fullName evidence="3">N-acetylglucosamine-6-phosphate deacetylase</fullName>
        <ecNumber evidence="2">3.5.1.25</ecNumber>
    </recommendedName>
</protein>
<keyword evidence="15" id="KW-1185">Reference proteome</keyword>
<organism evidence="14 15">
    <name type="scientific">Halanaerobium praevalens (strain ATCC 33744 / DSM 2228 / GSL)</name>
    <dbReference type="NCBI Taxonomy" id="572479"/>
    <lineage>
        <taxon>Bacteria</taxon>
        <taxon>Bacillati</taxon>
        <taxon>Bacillota</taxon>
        <taxon>Clostridia</taxon>
        <taxon>Halanaerobiales</taxon>
        <taxon>Halanaerobiaceae</taxon>
        <taxon>Halanaerobium</taxon>
    </lineage>
</organism>
<evidence type="ECO:0000256" key="6">
    <source>
        <dbReference type="ARBA" id="ARBA00023277"/>
    </source>
</evidence>
<dbReference type="NCBIfam" id="TIGR00221">
    <property type="entry name" value="nagA"/>
    <property type="match status" value="1"/>
</dbReference>
<dbReference type="GO" id="GO:0046872">
    <property type="term" value="F:metal ion binding"/>
    <property type="evidence" value="ECO:0007669"/>
    <property type="project" value="UniProtKB-KW"/>
</dbReference>
<evidence type="ECO:0000256" key="8">
    <source>
        <dbReference type="ARBA" id="ARBA00060590"/>
    </source>
</evidence>
<comment type="cofactor">
    <cofactor evidence="12">
        <name>a divalent metal cation</name>
        <dbReference type="ChEBI" id="CHEBI:60240"/>
    </cofactor>
    <text evidence="12">Binds 1 divalent metal cation per subunit.</text>
</comment>
<name>E3DNI6_HALPG</name>
<evidence type="ECO:0000256" key="11">
    <source>
        <dbReference type="PIRSR" id="PIRSR038994-2"/>
    </source>
</evidence>
<dbReference type="FunFam" id="3.20.20.140:FF:000004">
    <property type="entry name" value="N-acetylglucosamine-6-phosphate deacetylase"/>
    <property type="match status" value="1"/>
</dbReference>
<comment type="similarity">
    <text evidence="1 9">Belongs to the metallo-dependent hydrolases superfamily. NagA family.</text>
</comment>
<dbReference type="OrthoDB" id="9776488at2"/>
<dbReference type="InterPro" id="IPR011059">
    <property type="entry name" value="Metal-dep_hydrolase_composite"/>
</dbReference>
<dbReference type="SUPFAM" id="SSF51556">
    <property type="entry name" value="Metallo-dependent hydrolases"/>
    <property type="match status" value="1"/>
</dbReference>
<feature type="binding site" evidence="11">
    <location>
        <position position="252"/>
    </location>
    <ligand>
        <name>substrate</name>
    </ligand>
</feature>
<evidence type="ECO:0000256" key="2">
    <source>
        <dbReference type="ARBA" id="ARBA00011899"/>
    </source>
</evidence>
<feature type="active site" description="Proton donor/acceptor" evidence="10">
    <location>
        <position position="275"/>
    </location>
</feature>
<comment type="pathway">
    <text evidence="8">Amino-sugar metabolism; N-acetylneuraminate degradation; D-fructose 6-phosphate from N-acetylneuraminate: step 4/5.</text>
</comment>
<evidence type="ECO:0000313" key="15">
    <source>
        <dbReference type="Proteomes" id="UP000006866"/>
    </source>
</evidence>
<reference evidence="15" key="1">
    <citation type="submission" date="2010-10" db="EMBL/GenBank/DDBJ databases">
        <title>The complete genome of Halanaerobium praevalens DSM 2228.</title>
        <authorList>
            <consortium name="US DOE Joint Genome Institute (JGI-PGF)"/>
            <person name="Lucas S."/>
            <person name="Copeland A."/>
            <person name="Lapidus A."/>
            <person name="Glavina del Rio T."/>
            <person name="Dalin E."/>
            <person name="Tice H."/>
            <person name="Bruce D."/>
            <person name="Goodwin L."/>
            <person name="Pitluck S."/>
            <person name="Kyrpides N."/>
            <person name="Mavromatis K."/>
            <person name="Ivanova N."/>
            <person name="Ovchinnikova G."/>
            <person name="Chertkov O."/>
            <person name="Detter J.C."/>
            <person name="Han C."/>
            <person name="Larimer F."/>
            <person name="Land M."/>
            <person name="Hauser L."/>
            <person name="Markowitz V."/>
            <person name="Cheng J.-F."/>
            <person name="Hugenholtz P."/>
            <person name="Woyke T."/>
            <person name="Wu D."/>
            <person name="Tindall B."/>
            <person name="Pomrenke H.G."/>
            <person name="Brambilla E."/>
            <person name="Klenk H.-P."/>
            <person name="Eisen J.A."/>
        </authorList>
    </citation>
    <scope>NUCLEOTIDE SEQUENCE [LARGE SCALE GENOMIC DNA]</scope>
    <source>
        <strain evidence="15">ATCC 33744 / DSM 2228 / GSL</strain>
    </source>
</reference>
<dbReference type="GO" id="GO:0008448">
    <property type="term" value="F:N-acetylglucosamine-6-phosphate deacetylase activity"/>
    <property type="evidence" value="ECO:0007669"/>
    <property type="project" value="UniProtKB-EC"/>
</dbReference>
<dbReference type="HOGENOM" id="CLU_032482_2_1_9"/>
<evidence type="ECO:0000256" key="4">
    <source>
        <dbReference type="ARBA" id="ARBA00022723"/>
    </source>
</evidence>
<dbReference type="GO" id="GO:0006046">
    <property type="term" value="P:N-acetylglucosamine catabolic process"/>
    <property type="evidence" value="ECO:0007669"/>
    <property type="project" value="TreeGrafter"/>
</dbReference>
<evidence type="ECO:0000256" key="7">
    <source>
        <dbReference type="ARBA" id="ARBA00047647"/>
    </source>
</evidence>
<evidence type="ECO:0000256" key="9">
    <source>
        <dbReference type="PIRNR" id="PIRNR038994"/>
    </source>
</evidence>
<dbReference type="KEGG" id="hpk:Hprae_0368"/>
<evidence type="ECO:0000256" key="5">
    <source>
        <dbReference type="ARBA" id="ARBA00022801"/>
    </source>
</evidence>
<dbReference type="eggNOG" id="COG1820">
    <property type="taxonomic scope" value="Bacteria"/>
</dbReference>
<dbReference type="EC" id="3.5.1.25" evidence="2"/>
<feature type="domain" description="Amidohydrolase-related" evidence="13">
    <location>
        <begin position="51"/>
        <end position="381"/>
    </location>
</feature>
<gene>
    <name evidence="14" type="ordered locus">Hprae_0368</name>
</gene>
<dbReference type="InterPro" id="IPR003764">
    <property type="entry name" value="GlcNAc_6-P_deAcase"/>
</dbReference>
<dbReference type="PANTHER" id="PTHR11113">
    <property type="entry name" value="N-ACETYLGLUCOSAMINE-6-PHOSPHATE DEACETYLASE"/>
    <property type="match status" value="1"/>
</dbReference>
<proteinExistence type="inferred from homology"/>
<evidence type="ECO:0000256" key="1">
    <source>
        <dbReference type="ARBA" id="ARBA00010716"/>
    </source>
</evidence>
<evidence type="ECO:0000256" key="3">
    <source>
        <dbReference type="ARBA" id="ARBA00018029"/>
    </source>
</evidence>
<dbReference type="Gene3D" id="3.20.20.140">
    <property type="entry name" value="Metal-dependent hydrolases"/>
    <property type="match status" value="1"/>
</dbReference>
<dbReference type="CDD" id="cd00854">
    <property type="entry name" value="NagA"/>
    <property type="match status" value="1"/>
</dbReference>
<evidence type="ECO:0000256" key="10">
    <source>
        <dbReference type="PIRSR" id="PIRSR038994-1"/>
    </source>
</evidence>
<keyword evidence="6 9" id="KW-0119">Carbohydrate metabolism</keyword>
<dbReference type="InterPro" id="IPR032466">
    <property type="entry name" value="Metal_Hydrolase"/>
</dbReference>
<dbReference type="RefSeq" id="WP_014552557.1">
    <property type="nucleotide sequence ID" value="NC_017455.1"/>
</dbReference>
<dbReference type="Proteomes" id="UP000006866">
    <property type="component" value="Chromosome"/>
</dbReference>
<dbReference type="PIRSF" id="PIRSF038994">
    <property type="entry name" value="NagA"/>
    <property type="match status" value="1"/>
</dbReference>
<feature type="binding site" evidence="11">
    <location>
        <begin position="220"/>
        <end position="221"/>
    </location>
    <ligand>
        <name>substrate</name>
    </ligand>
</feature>
<dbReference type="Pfam" id="PF01979">
    <property type="entry name" value="Amidohydro_1"/>
    <property type="match status" value="1"/>
</dbReference>
<dbReference type="PATRIC" id="fig|572479.3.peg.372"/>
<reference evidence="14 15" key="2">
    <citation type="journal article" date="2011" name="Stand. Genomic Sci.">
        <title>Complete genome sequence of the extremely halophilic Halanaerobium praevalens type strain (GSL).</title>
        <authorList>
            <person name="Ivanova N."/>
            <person name="Sikorski J."/>
            <person name="Chertkov O."/>
            <person name="Nolan M."/>
            <person name="Lucas S."/>
            <person name="Hammon N."/>
            <person name="Deshpande S."/>
            <person name="Cheng J.F."/>
            <person name="Tapia R."/>
            <person name="Han C."/>
            <person name="Goodwin L."/>
            <person name="Pitluck S."/>
            <person name="Huntemann M."/>
            <person name="Liolios K."/>
            <person name="Pagani I."/>
            <person name="Mavromatis K."/>
            <person name="Ovchinikova G."/>
            <person name="Pati A."/>
            <person name="Chen A."/>
            <person name="Palaniappan K."/>
            <person name="Land M."/>
            <person name="Hauser L."/>
            <person name="Brambilla E.M."/>
            <person name="Kannan K.P."/>
            <person name="Rohde M."/>
            <person name="Tindall B.J."/>
            <person name="Goker M."/>
            <person name="Detter J.C."/>
            <person name="Woyke T."/>
            <person name="Bristow J."/>
            <person name="Eisen J.A."/>
            <person name="Markowitz V."/>
            <person name="Hugenholtz P."/>
            <person name="Kyrpides N.C."/>
            <person name="Klenk H.P."/>
            <person name="Lapidus A."/>
        </authorList>
    </citation>
    <scope>NUCLEOTIDE SEQUENCE [LARGE SCALE GENOMIC DNA]</scope>
    <source>
        <strain evidence="15">ATCC 33744 / DSM 2228 / GSL</strain>
    </source>
</reference>
<sequence>MSYYIKSKKIYKEDEIILDHALKIEGEKISGFVKSSELSSNDIVVDCGNKIIIPALIDLHIHGAVGKDVMDGDYESLNDISKYLASIGVSRFLATTLTAPISKIENALKNIRESQKRGLAGAKIIGTYLEGPYLSKEKKGAHPEEYLKEPNIKEIKKMIDISGNNIKILALAPEKNESQKVIKFLCDKGIIAALAHTNADYSVIEESVKNGAFLATHTFNGMKGLHHRNPGAIGGIMAFDEIYSELIADKIHVHPAVMKILYKVKGLEKIALISDCMRAGGIEDGEYKLGEIDVNVKNATARTRSGSLAGSTLKIKDALLNIKEAVDIELFEAVKMASLVPAKILGLDSELGSIKKFKKADITVIDSEMNIYLTAVDGKIVYKNKLEVLN</sequence>
<feature type="binding site" evidence="11">
    <location>
        <position position="228"/>
    </location>
    <ligand>
        <name>substrate</name>
    </ligand>
</feature>
<keyword evidence="5 9" id="KW-0378">Hydrolase</keyword>
<dbReference type="AlphaFoldDB" id="E3DNI6"/>
<evidence type="ECO:0000256" key="12">
    <source>
        <dbReference type="PIRSR" id="PIRSR038994-3"/>
    </source>
</evidence>
<evidence type="ECO:0000313" key="14">
    <source>
        <dbReference type="EMBL" id="ADO76524.1"/>
    </source>
</evidence>
<dbReference type="InterPro" id="IPR006680">
    <property type="entry name" value="Amidohydro-rel"/>
</dbReference>